<dbReference type="PANTHER" id="PTHR30175">
    <property type="entry name" value="PHOSPHOTRANSFERASE SYSTEM TRANSPORT PROTEIN"/>
    <property type="match status" value="1"/>
</dbReference>
<feature type="domain" description="Phosphotransferase system EIIC" evidence="9">
    <location>
        <begin position="2"/>
        <end position="65"/>
    </location>
</feature>
<dbReference type="GO" id="GO:0090563">
    <property type="term" value="F:protein-phosphocysteine-sugar phosphotransferase activity"/>
    <property type="evidence" value="ECO:0007669"/>
    <property type="project" value="TreeGrafter"/>
</dbReference>
<evidence type="ECO:0000256" key="4">
    <source>
        <dbReference type="ARBA" id="ARBA00022597"/>
    </source>
</evidence>
<protein>
    <submittedName>
        <fullName evidence="10">EIIBC-Tre</fullName>
    </submittedName>
</protein>
<dbReference type="InterPro" id="IPR003352">
    <property type="entry name" value="PTS_EIIC"/>
</dbReference>
<sequence>MSALEKQLRKAIPDALDLILTPFLTVIISGFVAMLFIGPAGRALGDGISLLLSTLIATPAGWPGCCSAACIR</sequence>
<evidence type="ECO:0000313" key="11">
    <source>
        <dbReference type="Proteomes" id="UP000307968"/>
    </source>
</evidence>
<evidence type="ECO:0000256" key="8">
    <source>
        <dbReference type="SAM" id="Phobius"/>
    </source>
</evidence>
<keyword evidence="3" id="KW-1003">Cell membrane</keyword>
<keyword evidence="6 8" id="KW-1133">Transmembrane helix</keyword>
<dbReference type="PANTHER" id="PTHR30175:SF1">
    <property type="entry name" value="PTS SYSTEM ARBUTIN-, CELLOBIOSE-, AND SALICIN-SPECIFIC EIIBC COMPONENT-RELATED"/>
    <property type="match status" value="1"/>
</dbReference>
<name>A0A4U9HTM2_SERRU</name>
<dbReference type="Proteomes" id="UP000307968">
    <property type="component" value="Chromosome"/>
</dbReference>
<gene>
    <name evidence="10" type="primary">treB_4</name>
    <name evidence="10" type="ORF">NCTC12971_05014</name>
</gene>
<proteinExistence type="predicted"/>
<feature type="transmembrane region" description="Helical" evidence="8">
    <location>
        <begin position="50"/>
        <end position="71"/>
    </location>
</feature>
<reference evidence="10 11" key="1">
    <citation type="submission" date="2019-05" db="EMBL/GenBank/DDBJ databases">
        <authorList>
            <consortium name="Pathogen Informatics"/>
        </authorList>
    </citation>
    <scope>NUCLEOTIDE SEQUENCE [LARGE SCALE GENOMIC DNA]</scope>
    <source>
        <strain evidence="10 11">NCTC12971</strain>
    </source>
</reference>
<dbReference type="GO" id="GO:0005886">
    <property type="term" value="C:plasma membrane"/>
    <property type="evidence" value="ECO:0007669"/>
    <property type="project" value="UniProtKB-SubCell"/>
</dbReference>
<keyword evidence="7 8" id="KW-0472">Membrane</keyword>
<dbReference type="Pfam" id="PF02378">
    <property type="entry name" value="PTS_EIIC"/>
    <property type="match status" value="1"/>
</dbReference>
<evidence type="ECO:0000256" key="5">
    <source>
        <dbReference type="ARBA" id="ARBA00022692"/>
    </source>
</evidence>
<evidence type="ECO:0000256" key="7">
    <source>
        <dbReference type="ARBA" id="ARBA00023136"/>
    </source>
</evidence>
<evidence type="ECO:0000256" key="2">
    <source>
        <dbReference type="ARBA" id="ARBA00022448"/>
    </source>
</evidence>
<feature type="transmembrane region" description="Helical" evidence="8">
    <location>
        <begin position="15"/>
        <end position="38"/>
    </location>
</feature>
<evidence type="ECO:0000313" key="10">
    <source>
        <dbReference type="EMBL" id="VTP67255.1"/>
    </source>
</evidence>
<organism evidence="10 11">
    <name type="scientific">Serratia rubidaea</name>
    <name type="common">Serratia marinorubra</name>
    <dbReference type="NCBI Taxonomy" id="61652"/>
    <lineage>
        <taxon>Bacteria</taxon>
        <taxon>Pseudomonadati</taxon>
        <taxon>Pseudomonadota</taxon>
        <taxon>Gammaproteobacteria</taxon>
        <taxon>Enterobacterales</taxon>
        <taxon>Yersiniaceae</taxon>
        <taxon>Serratia</taxon>
    </lineage>
</organism>
<evidence type="ECO:0000259" key="9">
    <source>
        <dbReference type="Pfam" id="PF02378"/>
    </source>
</evidence>
<dbReference type="GO" id="GO:0009401">
    <property type="term" value="P:phosphoenolpyruvate-dependent sugar phosphotransferase system"/>
    <property type="evidence" value="ECO:0007669"/>
    <property type="project" value="InterPro"/>
</dbReference>
<comment type="subcellular location">
    <subcellularLocation>
        <location evidence="1">Cell membrane</location>
        <topology evidence="1">Multi-pass membrane protein</topology>
    </subcellularLocation>
</comment>
<evidence type="ECO:0000256" key="6">
    <source>
        <dbReference type="ARBA" id="ARBA00022989"/>
    </source>
</evidence>
<dbReference type="GO" id="GO:0008982">
    <property type="term" value="F:protein-N(PI)-phosphohistidine-sugar phosphotransferase activity"/>
    <property type="evidence" value="ECO:0007669"/>
    <property type="project" value="InterPro"/>
</dbReference>
<evidence type="ECO:0000256" key="3">
    <source>
        <dbReference type="ARBA" id="ARBA00022475"/>
    </source>
</evidence>
<accession>A0A4U9HTM2</accession>
<evidence type="ECO:0000256" key="1">
    <source>
        <dbReference type="ARBA" id="ARBA00004651"/>
    </source>
</evidence>
<keyword evidence="2" id="KW-0813">Transport</keyword>
<dbReference type="EMBL" id="LR590463">
    <property type="protein sequence ID" value="VTP67255.1"/>
    <property type="molecule type" value="Genomic_DNA"/>
</dbReference>
<dbReference type="AlphaFoldDB" id="A0A4U9HTM2"/>
<keyword evidence="5 8" id="KW-0812">Transmembrane</keyword>
<dbReference type="InterPro" id="IPR050558">
    <property type="entry name" value="PTS_Sugar-Specific_Components"/>
</dbReference>
<keyword evidence="4" id="KW-0762">Sugar transport</keyword>